<evidence type="ECO:0000313" key="1">
    <source>
        <dbReference type="EMBL" id="RJT38693.1"/>
    </source>
</evidence>
<evidence type="ECO:0000313" key="2">
    <source>
        <dbReference type="Proteomes" id="UP000272706"/>
    </source>
</evidence>
<comment type="caution">
    <text evidence="1">The sequence shown here is derived from an EMBL/GenBank/DDBJ whole genome shotgun (WGS) entry which is preliminary data.</text>
</comment>
<proteinExistence type="predicted"/>
<dbReference type="RefSeq" id="WP_147377607.1">
    <property type="nucleotide sequence ID" value="NZ_QZWZ01000011.1"/>
</dbReference>
<dbReference type="Proteomes" id="UP000272706">
    <property type="component" value="Unassembled WGS sequence"/>
</dbReference>
<sequence length="108" mass="12484">MKEQTLELVIPADALNEESITIIETSDSDAGWRREHQMRVVDQLPGCGGRVARVDLDNGVVLFAPGLDLYEDEKPSHHERRLRRMNREFRAWKRRHGVEDVNLNVSVH</sequence>
<dbReference type="OrthoDB" id="9845661at2"/>
<reference evidence="1 2" key="1">
    <citation type="submission" date="2018-09" db="EMBL/GenBank/DDBJ databases">
        <title>Mesorhizobium carmichaelinearum sp. nov. isolated from Carmichaelinea spp. root nodules in New Zealand.</title>
        <authorList>
            <person name="De Meyer S.E."/>
        </authorList>
    </citation>
    <scope>NUCLEOTIDE SEQUENCE [LARGE SCALE GENOMIC DNA]</scope>
    <source>
        <strain evidence="1 2">ICMP19557</strain>
    </source>
</reference>
<organism evidence="1 2">
    <name type="scientific">Mesorhizobium waimense</name>
    <dbReference type="NCBI Taxonomy" id="1300307"/>
    <lineage>
        <taxon>Bacteria</taxon>
        <taxon>Pseudomonadati</taxon>
        <taxon>Pseudomonadota</taxon>
        <taxon>Alphaproteobacteria</taxon>
        <taxon>Hyphomicrobiales</taxon>
        <taxon>Phyllobacteriaceae</taxon>
        <taxon>Mesorhizobium</taxon>
    </lineage>
</organism>
<accession>A0A3A5KVV5</accession>
<protein>
    <submittedName>
        <fullName evidence="1">Uncharacterized protein</fullName>
    </submittedName>
</protein>
<dbReference type="EMBL" id="QZWZ01000011">
    <property type="protein sequence ID" value="RJT38693.1"/>
    <property type="molecule type" value="Genomic_DNA"/>
</dbReference>
<name>A0A3A5KVV5_9HYPH</name>
<keyword evidence="2" id="KW-1185">Reference proteome</keyword>
<gene>
    <name evidence="1" type="ORF">D3227_15610</name>
</gene>
<dbReference type="AlphaFoldDB" id="A0A3A5KVV5"/>